<dbReference type="PIRSF" id="PIRSF032162">
    <property type="entry name" value="UCP032162_imp"/>
    <property type="match status" value="1"/>
</dbReference>
<feature type="transmembrane region" description="Helical" evidence="1">
    <location>
        <begin position="58"/>
        <end position="75"/>
    </location>
</feature>
<keyword evidence="1" id="KW-0472">Membrane</keyword>
<dbReference type="OrthoDB" id="9808190at2"/>
<accession>A0A2P7AZI0</accession>
<dbReference type="Proteomes" id="UP000241158">
    <property type="component" value="Unassembled WGS sequence"/>
</dbReference>
<keyword evidence="3" id="KW-1185">Reference proteome</keyword>
<organism evidence="2 3">
    <name type="scientific">Phyllobacterium endophyticum</name>
    <dbReference type="NCBI Taxonomy" id="1149773"/>
    <lineage>
        <taxon>Bacteria</taxon>
        <taxon>Pseudomonadati</taxon>
        <taxon>Pseudomonadota</taxon>
        <taxon>Alphaproteobacteria</taxon>
        <taxon>Hyphomicrobiales</taxon>
        <taxon>Phyllobacteriaceae</taxon>
        <taxon>Phyllobacterium</taxon>
    </lineage>
</organism>
<proteinExistence type="predicted"/>
<evidence type="ECO:0000313" key="2">
    <source>
        <dbReference type="EMBL" id="PSH59611.1"/>
    </source>
</evidence>
<dbReference type="Pfam" id="PF10003">
    <property type="entry name" value="DUF2244"/>
    <property type="match status" value="1"/>
</dbReference>
<protein>
    <submittedName>
        <fullName evidence="2">DUF2244 domain-containing protein</fullName>
    </submittedName>
</protein>
<comment type="caution">
    <text evidence="2">The sequence shown here is derived from an EMBL/GenBank/DDBJ whole genome shotgun (WGS) entry which is preliminary data.</text>
</comment>
<reference evidence="3" key="1">
    <citation type="submission" date="2017-11" db="EMBL/GenBank/DDBJ databases">
        <authorList>
            <person name="Kuznetsova I."/>
            <person name="Sazanova A."/>
            <person name="Chirak E."/>
            <person name="Safronova V."/>
            <person name="Willems A."/>
        </authorList>
    </citation>
    <scope>NUCLEOTIDE SEQUENCE [LARGE SCALE GENOMIC DNA]</scope>
    <source>
        <strain evidence="3">PEPV15</strain>
    </source>
</reference>
<feature type="transmembrane region" description="Helical" evidence="1">
    <location>
        <begin position="34"/>
        <end position="52"/>
    </location>
</feature>
<dbReference type="EMBL" id="PGGN01000001">
    <property type="protein sequence ID" value="PSH59611.1"/>
    <property type="molecule type" value="Genomic_DNA"/>
</dbReference>
<dbReference type="AlphaFoldDB" id="A0A2P7AZI0"/>
<keyword evidence="1" id="KW-1133">Transmembrane helix</keyword>
<keyword evidence="1" id="KW-0812">Transmembrane</keyword>
<dbReference type="InterPro" id="IPR016990">
    <property type="entry name" value="UCP032162_TM"/>
</dbReference>
<name>A0A2P7AZI0_9HYPH</name>
<evidence type="ECO:0000256" key="1">
    <source>
        <dbReference type="SAM" id="Phobius"/>
    </source>
</evidence>
<dbReference type="InterPro" id="IPR019253">
    <property type="entry name" value="DUF2244_TM"/>
</dbReference>
<gene>
    <name evidence="2" type="ORF">CU100_02200</name>
</gene>
<sequence length="168" mass="18500">MSQTMKPLDPAGSNDEEIFRALLVPHRSLGRPGFLILMGTLGLSSFLTGLFFLSLGAWPVFGFFGLDVLLVYIAFRMNYTSAKAHEEVCVSRVALRIRQVAPSGRAKLHEFNPFWTRFSVDRHSEIGITSMLVEGQGKAVTIGSFLNPDDRETFASAFQSALATAKGR</sequence>
<evidence type="ECO:0000313" key="3">
    <source>
        <dbReference type="Proteomes" id="UP000241158"/>
    </source>
</evidence>